<proteinExistence type="predicted"/>
<reference evidence="1" key="1">
    <citation type="submission" date="2022-04" db="EMBL/GenBank/DDBJ databases">
        <title>Chromosome-scale genome assembly of Holotrichia oblita Faldermann.</title>
        <authorList>
            <person name="Rongchong L."/>
        </authorList>
    </citation>
    <scope>NUCLEOTIDE SEQUENCE</scope>
    <source>
        <strain evidence="1">81SQS9</strain>
    </source>
</reference>
<dbReference type="EMBL" id="CM043016">
    <property type="protein sequence ID" value="KAI4467468.1"/>
    <property type="molecule type" value="Genomic_DNA"/>
</dbReference>
<evidence type="ECO:0000313" key="1">
    <source>
        <dbReference type="EMBL" id="KAI4467468.1"/>
    </source>
</evidence>
<name>A0ACB9TKP4_HOLOL</name>
<evidence type="ECO:0000313" key="2">
    <source>
        <dbReference type="Proteomes" id="UP001056778"/>
    </source>
</evidence>
<keyword evidence="2" id="KW-1185">Reference proteome</keyword>
<dbReference type="Proteomes" id="UP001056778">
    <property type="component" value="Chromosome 2"/>
</dbReference>
<comment type="caution">
    <text evidence="1">The sequence shown here is derived from an EMBL/GenBank/DDBJ whole genome shotgun (WGS) entry which is preliminary data.</text>
</comment>
<accession>A0ACB9TKP4</accession>
<organism evidence="1 2">
    <name type="scientific">Holotrichia oblita</name>
    <name type="common">Chafer beetle</name>
    <dbReference type="NCBI Taxonomy" id="644536"/>
    <lineage>
        <taxon>Eukaryota</taxon>
        <taxon>Metazoa</taxon>
        <taxon>Ecdysozoa</taxon>
        <taxon>Arthropoda</taxon>
        <taxon>Hexapoda</taxon>
        <taxon>Insecta</taxon>
        <taxon>Pterygota</taxon>
        <taxon>Neoptera</taxon>
        <taxon>Endopterygota</taxon>
        <taxon>Coleoptera</taxon>
        <taxon>Polyphaga</taxon>
        <taxon>Scarabaeiformia</taxon>
        <taxon>Scarabaeidae</taxon>
        <taxon>Melolonthinae</taxon>
        <taxon>Holotrichia</taxon>
    </lineage>
</organism>
<keyword evidence="1" id="KW-0675">Receptor</keyword>
<protein>
    <submittedName>
        <fullName evidence="1">Receptor-type tyrosine-protein phosphatase</fullName>
    </submittedName>
</protein>
<gene>
    <name evidence="1" type="ORF">MML48_2g00001177</name>
</gene>
<sequence>MGCFCYCNIILILVILQLFQRGQTKPWICGTKPQNKSKNRYINLAAYDHTRVKLKVINQDPFSDYINANYIDGYKSKNAYIATQGPKVSTLNDFWRMIWQENVEFIIMIANIVEGGKKKVEKYWPDINESKEFNNIKVEYLSVDVMANFEIRHFIVSCEGERRKVQQFHFLTWPDHGVPLYPQSLSPFLKKMLTIPQGGSPVVVHCSAGVGRTGSLILCDICLRMAAREGKIDAFYYLSKIREQRVNMVDNVEQYKLVHLVLLQCLVAPETGILCNETMENNIETVLATKMDEEMQYLDESAWQDEAMRNTNFNSDLPIIHSKNRFKNIVPDPASRICLTAYPSSDPSSVYINAVSVDAFAVPANYYFQTTCKFYPTSSANSIKPVPYLEIKYVGKEVNAHFKVYSMTMSNLQTQHSTATKVGQIQLVCDVIMYHIITYTHLENEVNASTHVLLMEQIETVDRRMYCYCRATRISEHFPNGSENDGLLTFLLHPENPVGLLTTYEEMNYLGRNSDAILITCHDGAKGCGLYVAMCFIIDKVKMEQICDVCLAVRTVRHSRKEFVRNTEQYSFLYKCALEYVRQFEMYSNFSSTRASK</sequence>